<gene>
    <name evidence="1" type="ORF">GJU41_11965</name>
</gene>
<reference evidence="1 2" key="1">
    <citation type="submission" date="2019-11" db="EMBL/GenBank/DDBJ databases">
        <title>Bacillus idriensis genome.</title>
        <authorList>
            <person name="Konopka E.N."/>
            <person name="Newman J.D."/>
        </authorList>
    </citation>
    <scope>NUCLEOTIDE SEQUENCE [LARGE SCALE GENOMIC DNA]</scope>
    <source>
        <strain evidence="1 2">DSM 19097</strain>
    </source>
</reference>
<evidence type="ECO:0008006" key="3">
    <source>
        <dbReference type="Google" id="ProtNLM"/>
    </source>
</evidence>
<evidence type="ECO:0000313" key="2">
    <source>
        <dbReference type="Proteomes" id="UP000441585"/>
    </source>
</evidence>
<dbReference type="RefSeq" id="WP_154318702.1">
    <property type="nucleotide sequence ID" value="NZ_CAJGAA010000002.1"/>
</dbReference>
<accession>A0A6I2MA85</accession>
<dbReference type="Gene3D" id="1.10.30.50">
    <property type="match status" value="1"/>
</dbReference>
<dbReference type="AlphaFoldDB" id="A0A6I2MA85"/>
<proteinExistence type="predicted"/>
<organism evidence="1 2">
    <name type="scientific">Metabacillus idriensis</name>
    <dbReference type="NCBI Taxonomy" id="324768"/>
    <lineage>
        <taxon>Bacteria</taxon>
        <taxon>Bacillati</taxon>
        <taxon>Bacillota</taxon>
        <taxon>Bacilli</taxon>
        <taxon>Bacillales</taxon>
        <taxon>Bacillaceae</taxon>
        <taxon>Metabacillus</taxon>
    </lineage>
</organism>
<dbReference type="EMBL" id="WKKF01000002">
    <property type="protein sequence ID" value="MRX54689.1"/>
    <property type="molecule type" value="Genomic_DNA"/>
</dbReference>
<evidence type="ECO:0000313" key="1">
    <source>
        <dbReference type="EMBL" id="MRX54689.1"/>
    </source>
</evidence>
<protein>
    <recommendedName>
        <fullName evidence="3">HNH endonuclease</fullName>
    </recommendedName>
</protein>
<sequence>MAKRKRIVLEEKDGIIGKVCRKCDNWSPLENYSKGKNGVGDRRSECKTCVNIGRKHLQMKPIIKTVKGVDIECRKCNRCDNIKPLTDFQKNKSSRLGVSSICRKCVTKSGEKRRKSDIILIEAEGKKSLYKKCIRCKVKQGVSEFYKNYQSGSGSVRSECKTCNLIKQEDKRLKEGRDFVLRDTAYIKGELGKRYKKCTEIKILNDFQDNTLGFLGKSSECRECLKCRARNFYVENKEESKARNSQWYRNNPEYVLNKSAKRRARKYGLPRTFSHIDQAEVKKHFNGCALTQSVDIQWDHVIPVSIGHAGTVIGNMVPLRSDLNASKKDKNLFEWFVDNKARLNILGHNFLELIEYLAHTNALTTQEYEDYVYWCFANPRTQENMISTSISSIQEWIISTGRQIPLPKHALLNIKTSNEIGSHSDNQTA</sequence>
<dbReference type="Proteomes" id="UP000441585">
    <property type="component" value="Unassembled WGS sequence"/>
</dbReference>
<name>A0A6I2MA85_9BACI</name>
<keyword evidence="2" id="KW-1185">Reference proteome</keyword>
<comment type="caution">
    <text evidence="1">The sequence shown here is derived from an EMBL/GenBank/DDBJ whole genome shotgun (WGS) entry which is preliminary data.</text>
</comment>